<dbReference type="AlphaFoldDB" id="K5WI95"/>
<dbReference type="EMBL" id="JH930469">
    <property type="protein sequence ID" value="EKM58799.1"/>
    <property type="molecule type" value="Genomic_DNA"/>
</dbReference>
<dbReference type="KEGG" id="pco:PHACADRAFT_191131"/>
<gene>
    <name evidence="1" type="ORF">PHACADRAFT_191131</name>
</gene>
<keyword evidence="2" id="KW-1185">Reference proteome</keyword>
<reference evidence="1 2" key="1">
    <citation type="journal article" date="2012" name="BMC Genomics">
        <title>Comparative genomics of the white-rot fungi, Phanerochaete carnosa and P. chrysosporium, to elucidate the genetic basis of the distinct wood types they colonize.</title>
        <authorList>
            <person name="Suzuki H."/>
            <person name="MacDonald J."/>
            <person name="Syed K."/>
            <person name="Salamov A."/>
            <person name="Hori C."/>
            <person name="Aerts A."/>
            <person name="Henrissat B."/>
            <person name="Wiebenga A."/>
            <person name="vanKuyk P.A."/>
            <person name="Barry K."/>
            <person name="Lindquist E."/>
            <person name="LaButti K."/>
            <person name="Lapidus A."/>
            <person name="Lucas S."/>
            <person name="Coutinho P."/>
            <person name="Gong Y."/>
            <person name="Samejima M."/>
            <person name="Mahadevan R."/>
            <person name="Abou-Zaid M."/>
            <person name="de Vries R.P."/>
            <person name="Igarashi K."/>
            <person name="Yadav J.S."/>
            <person name="Grigoriev I.V."/>
            <person name="Master E.R."/>
        </authorList>
    </citation>
    <scope>NUCLEOTIDE SEQUENCE [LARGE SCALE GENOMIC DNA]</scope>
    <source>
        <strain evidence="1 2">HHB-10118-sp</strain>
    </source>
</reference>
<dbReference type="GeneID" id="18910737"/>
<name>K5WI95_PHACS</name>
<dbReference type="OrthoDB" id="3222453at2759"/>
<dbReference type="HOGENOM" id="CLU_1778140_0_0_1"/>
<dbReference type="RefSeq" id="XP_007391391.1">
    <property type="nucleotide sequence ID" value="XM_007391329.1"/>
</dbReference>
<evidence type="ECO:0000313" key="1">
    <source>
        <dbReference type="EMBL" id="EKM58799.1"/>
    </source>
</evidence>
<dbReference type="InParanoid" id="K5WI95"/>
<organism evidence="1 2">
    <name type="scientific">Phanerochaete carnosa (strain HHB-10118-sp)</name>
    <name type="common">White-rot fungus</name>
    <name type="synonym">Peniophora carnosa</name>
    <dbReference type="NCBI Taxonomy" id="650164"/>
    <lineage>
        <taxon>Eukaryota</taxon>
        <taxon>Fungi</taxon>
        <taxon>Dikarya</taxon>
        <taxon>Basidiomycota</taxon>
        <taxon>Agaricomycotina</taxon>
        <taxon>Agaricomycetes</taxon>
        <taxon>Polyporales</taxon>
        <taxon>Phanerochaetaceae</taxon>
        <taxon>Phanerochaete</taxon>
    </lineage>
</organism>
<proteinExistence type="predicted"/>
<evidence type="ECO:0000313" key="2">
    <source>
        <dbReference type="Proteomes" id="UP000008370"/>
    </source>
</evidence>
<accession>K5WI95</accession>
<protein>
    <submittedName>
        <fullName evidence="1">Uncharacterized protein</fullName>
    </submittedName>
</protein>
<sequence>MQRQSQHYSADVSRPRSAELTRDQCVLLKRYMLRKRLGVLRKITASAGYYRLPYVDDRRSGSGEEGLMTREGEDLIDANMTGFEGEGEIHDPLDILLDYMLETTNAETVIASDDYVESIIGGNHVVDFVSYIRRVQPPVQVDGTRE</sequence>
<dbReference type="Proteomes" id="UP000008370">
    <property type="component" value="Unassembled WGS sequence"/>
</dbReference>